<name>A0A8H7CXS4_9AGAR</name>
<accession>A0A8H7CXS4</accession>
<dbReference type="EMBL" id="JACAZI010000008">
    <property type="protein sequence ID" value="KAF7354474.1"/>
    <property type="molecule type" value="Genomic_DNA"/>
</dbReference>
<evidence type="ECO:0000313" key="1">
    <source>
        <dbReference type="EMBL" id="KAF7354474.1"/>
    </source>
</evidence>
<protein>
    <recommendedName>
        <fullName evidence="3">F-box domain-containing protein</fullName>
    </recommendedName>
</protein>
<dbReference type="Gene3D" id="3.80.10.10">
    <property type="entry name" value="Ribonuclease Inhibitor"/>
    <property type="match status" value="1"/>
</dbReference>
<reference evidence="1" key="1">
    <citation type="submission" date="2020-05" db="EMBL/GenBank/DDBJ databases">
        <title>Mycena genomes resolve the evolution of fungal bioluminescence.</title>
        <authorList>
            <person name="Tsai I.J."/>
        </authorList>
    </citation>
    <scope>NUCLEOTIDE SEQUENCE</scope>
    <source>
        <strain evidence="1">CCC161011</strain>
    </source>
</reference>
<dbReference type="Proteomes" id="UP000620124">
    <property type="component" value="Unassembled WGS sequence"/>
</dbReference>
<evidence type="ECO:0008006" key="3">
    <source>
        <dbReference type="Google" id="ProtNLM"/>
    </source>
</evidence>
<dbReference type="SUPFAM" id="SSF52047">
    <property type="entry name" value="RNI-like"/>
    <property type="match status" value="1"/>
</dbReference>
<keyword evidence="2" id="KW-1185">Reference proteome</keyword>
<dbReference type="AlphaFoldDB" id="A0A8H7CXS4"/>
<dbReference type="InterPro" id="IPR032675">
    <property type="entry name" value="LRR_dom_sf"/>
</dbReference>
<dbReference type="OrthoDB" id="2631350at2759"/>
<gene>
    <name evidence="1" type="ORF">MVEN_01136600</name>
</gene>
<evidence type="ECO:0000313" key="2">
    <source>
        <dbReference type="Proteomes" id="UP000620124"/>
    </source>
</evidence>
<proteinExistence type="predicted"/>
<organism evidence="1 2">
    <name type="scientific">Mycena venus</name>
    <dbReference type="NCBI Taxonomy" id="2733690"/>
    <lineage>
        <taxon>Eukaryota</taxon>
        <taxon>Fungi</taxon>
        <taxon>Dikarya</taxon>
        <taxon>Basidiomycota</taxon>
        <taxon>Agaricomycotina</taxon>
        <taxon>Agaricomycetes</taxon>
        <taxon>Agaricomycetidae</taxon>
        <taxon>Agaricales</taxon>
        <taxon>Marasmiineae</taxon>
        <taxon>Mycenaceae</taxon>
        <taxon>Mycena</taxon>
    </lineage>
</organism>
<comment type="caution">
    <text evidence="1">The sequence shown here is derived from an EMBL/GenBank/DDBJ whole genome shotgun (WGS) entry which is preliminary data.</text>
</comment>
<sequence>MSLSSNCRIPSVSVAAALKSCADQCIPPPEVLEAIFEDLAGPYAFVPAMDRSRSGDAMTMQETREVRSSLISAALTCKGFCSTALDVLWRKINNLTPLLRLLPSFKVLDKPYFFSGPISSEDWARFDFYACRVHTVAYLPIPGSMEIHPSVYTAVSVLHSAPILPNLRSVTFPCTMTLMPNVLPEVILLVGPTVRHVELAQALHISIVPTVITALAGTSPQLSSLVLYAHTSSALEDALASFPDLESLELTDIPDSISLGLFASISTLRRLHTLALPIPSSTLVNSTLSLPVDPFSALKSLRILSGPSEGMNRFLAWIPSGVLRSLDISYHWGFQTTQSSIDDIFQSISHRWASSLQRLDLYGFPSLSREHCRLLLNLRNLHSFRVRNMVMPICATDLPDLIAAWPEMRSLCIPSMPRLPINSLHHFAEKSQSLKYLEVTLSTSDISPCTTTLLSTHPLQTLHIADSPCPAADLNIISLHLDRLFPHLRSLNARGSDERRWAKVEGLIFAFQDVRMQVGTHTRTSCARTRKRGSSAR</sequence>